<dbReference type="eggNOG" id="COG0103">
    <property type="taxonomic scope" value="Bacteria"/>
</dbReference>
<dbReference type="OrthoDB" id="27389at2"/>
<sequence precursor="true">MKTSVKSIVTALVLALSIFNFGFVTAKDSEDKKVNGFAKIEGDYALKDDGSLWKINLFYSEENEKIADGFVDIDSDKYTYTYTALKSDGSLWAWGINSHGQFAEVDLPASDIPVKIMENVKEVSGLMAIKNDGTVWTWGGQKFFDATSKVNKPVMIYKGAKSISFSDYFIKIVDNDGKLYLVENTNTLSYDEVQKKKIKISDNVKYVKGDLFIKEDKTLWQIEYSHEDTSTYKTRLVLKNVIYADSADCSNCAIQEDGTLWVWGFSDDNIPEYIKGYPVEPQKIMSNVKYASCSLQSVLIVKQDGSLCGLGTVSPKTEYSIPRILMKDVKEMFKNGLALAYDNTLWRIVHNFAGKFDVIKISDNVKTITEDGIIEKIDGTKWKLMNNTDQHILEPIEASSVTVGYNFKLNYDGSLWKQKTSYESGTYKVEYEKFDDDVKKAYVSDHLIYYIKDDNSLWVGLNNNDIVYAPEKVQALSRPLKLSDGIKEVKCTDPYVFAVSTSGELLVWRINLTEPTPVSTEPKKITEDVESFDNGILGLLGIIKKDRSLWSGFSIDEYLQPDNVKENYADIMAENLVKDFDNIEEIKVYNENFIIKKNGELWLKTDYNSSGMSSYSKFMDNVIYAEAYTSNGIREGIALCADSSLWDISAQEPKKLLDKVKEAHYDPAFKVYAALQEDNSFYVWGHNAFGECGIDSPEDIITEPQKLFDDVTWFEIGYASMKALRKDGTLMKWGLGFPIAHSVPYVINPLNSGNFDKDTIIQHRNFASIGVKEQLPMIVKINDPAYNKDVKVIFNTGNQLILDKSTENYYIGTFPGFDKSGKISYRITASDSSGNLITSEEYEVEVLKNDIVMFDYTNEEVFVSDAQIFVDGKELYSDVKPVIKDGRTLLPVRALCEAINADVEWDDKSKTVKISAKDKEVSMKIGEKDILVNNKKQSIDVPAIIVSGRTMLPLRAVGEIIGAEVEWNEKDRRIDVSLK</sequence>
<dbReference type="InterPro" id="IPR051553">
    <property type="entry name" value="Ran_GTPase-activating"/>
</dbReference>
<feature type="signal peptide" evidence="1">
    <location>
        <begin position="1"/>
        <end position="26"/>
    </location>
</feature>
<dbReference type="eggNOG" id="COG5184">
    <property type="taxonomic scope" value="Bacteria"/>
</dbReference>
<dbReference type="STRING" id="720554.Clocl_0897"/>
<dbReference type="SUPFAM" id="SSF55383">
    <property type="entry name" value="Copper amine oxidase, domain N"/>
    <property type="match status" value="2"/>
</dbReference>
<organism evidence="3 4">
    <name type="scientific">Acetivibrio clariflavus (strain DSM 19732 / NBRC 101661 / EBR45)</name>
    <name type="common">Clostridium clariflavum</name>
    <dbReference type="NCBI Taxonomy" id="720554"/>
    <lineage>
        <taxon>Bacteria</taxon>
        <taxon>Bacillati</taxon>
        <taxon>Bacillota</taxon>
        <taxon>Clostridia</taxon>
        <taxon>Eubacteriales</taxon>
        <taxon>Oscillospiraceae</taxon>
        <taxon>Acetivibrio</taxon>
    </lineage>
</organism>
<keyword evidence="4" id="KW-1185">Reference proteome</keyword>
<dbReference type="Gene3D" id="3.30.457.10">
    <property type="entry name" value="Copper amine oxidase-like, N-terminal domain"/>
    <property type="match status" value="1"/>
</dbReference>
<dbReference type="PANTHER" id="PTHR45982:SF1">
    <property type="entry name" value="REGULATOR OF CHROMOSOME CONDENSATION"/>
    <property type="match status" value="1"/>
</dbReference>
<evidence type="ECO:0000259" key="2">
    <source>
        <dbReference type="Pfam" id="PF07833"/>
    </source>
</evidence>
<dbReference type="RefSeq" id="WP_014254198.1">
    <property type="nucleotide sequence ID" value="NC_016627.1"/>
</dbReference>
<reference evidence="3 4" key="2">
    <citation type="journal article" date="2012" name="Stand. Genomic Sci.">
        <title>Complete Genome Sequence of Clostridium clariflavum DSM 19732.</title>
        <authorList>
            <person name="Izquierdo J.A."/>
            <person name="Goodwin L."/>
            <person name="Davenport K.W."/>
            <person name="Teshima H."/>
            <person name="Bruce D."/>
            <person name="Detter C."/>
            <person name="Tapia R."/>
            <person name="Han S."/>
            <person name="Land M."/>
            <person name="Hauser L."/>
            <person name="Jeffries C.D."/>
            <person name="Han J."/>
            <person name="Pitluck S."/>
            <person name="Nolan M."/>
            <person name="Chen A."/>
            <person name="Huntemann M."/>
            <person name="Mavromatis K."/>
            <person name="Mikhailova N."/>
            <person name="Liolios K."/>
            <person name="Woyke T."/>
            <person name="Lynd L.R."/>
        </authorList>
    </citation>
    <scope>NUCLEOTIDE SEQUENCE [LARGE SCALE GENOMIC DNA]</scope>
    <source>
        <strain evidence="4">DSM 19732 / NBRC 101661 / EBR45</strain>
    </source>
</reference>
<dbReference type="InterPro" id="IPR012854">
    <property type="entry name" value="Cu_amine_oxidase-like_N"/>
</dbReference>
<dbReference type="InterPro" id="IPR036582">
    <property type="entry name" value="Mao_N_sf"/>
</dbReference>
<dbReference type="HOGENOM" id="CLU_303790_0_0_9"/>
<dbReference type="AlphaFoldDB" id="G8LWF0"/>
<keyword evidence="1" id="KW-0732">Signal</keyword>
<dbReference type="Proteomes" id="UP000005435">
    <property type="component" value="Chromosome"/>
</dbReference>
<dbReference type="Pfam" id="PF07833">
    <property type="entry name" value="Cu_amine_oxidN1"/>
    <property type="match status" value="1"/>
</dbReference>
<dbReference type="Gene3D" id="2.130.10.30">
    <property type="entry name" value="Regulator of chromosome condensation 1/beta-lactamase-inhibitor protein II"/>
    <property type="match status" value="3"/>
</dbReference>
<evidence type="ECO:0000256" key="1">
    <source>
        <dbReference type="SAM" id="SignalP"/>
    </source>
</evidence>
<feature type="chain" id="PRO_5003510851" evidence="1">
    <location>
        <begin position="27"/>
        <end position="979"/>
    </location>
</feature>
<dbReference type="SUPFAM" id="SSF50985">
    <property type="entry name" value="RCC1/BLIP-II"/>
    <property type="match status" value="1"/>
</dbReference>
<protein>
    <submittedName>
        <fullName evidence="3">Copper amine oxidase family protein</fullName>
    </submittedName>
</protein>
<evidence type="ECO:0000313" key="3">
    <source>
        <dbReference type="EMBL" id="AEV67576.1"/>
    </source>
</evidence>
<dbReference type="PANTHER" id="PTHR45982">
    <property type="entry name" value="REGULATOR OF CHROMOSOME CONDENSATION"/>
    <property type="match status" value="1"/>
</dbReference>
<dbReference type="InterPro" id="IPR009091">
    <property type="entry name" value="RCC1/BLIP-II"/>
</dbReference>
<name>G8LWF0_ACECE</name>
<dbReference type="EMBL" id="CP003065">
    <property type="protein sequence ID" value="AEV67576.1"/>
    <property type="molecule type" value="Genomic_DNA"/>
</dbReference>
<proteinExistence type="predicted"/>
<accession>G8LWF0</accession>
<feature type="domain" description="Copper amine oxidase-like N-terminal" evidence="2">
    <location>
        <begin position="870"/>
        <end position="974"/>
    </location>
</feature>
<gene>
    <name evidence="3" type="ordered locus">Clocl_0897</name>
</gene>
<evidence type="ECO:0000313" key="4">
    <source>
        <dbReference type="Proteomes" id="UP000005435"/>
    </source>
</evidence>
<dbReference type="KEGG" id="ccl:Clocl_0897"/>
<reference evidence="4" key="1">
    <citation type="submission" date="2011-12" db="EMBL/GenBank/DDBJ databases">
        <title>Complete sequence of Clostridium clariflavum DSM 19732.</title>
        <authorList>
            <consortium name="US DOE Joint Genome Institute"/>
            <person name="Lucas S."/>
            <person name="Han J."/>
            <person name="Lapidus A."/>
            <person name="Cheng J.-F."/>
            <person name="Goodwin L."/>
            <person name="Pitluck S."/>
            <person name="Peters L."/>
            <person name="Teshima H."/>
            <person name="Detter J.C."/>
            <person name="Han C."/>
            <person name="Tapia R."/>
            <person name="Land M."/>
            <person name="Hauser L."/>
            <person name="Kyrpides N."/>
            <person name="Ivanova N."/>
            <person name="Pagani I."/>
            <person name="Kitzmiller T."/>
            <person name="Lynd L."/>
            <person name="Izquierdo J."/>
            <person name="Woyke T."/>
        </authorList>
    </citation>
    <scope>NUCLEOTIDE SEQUENCE [LARGE SCALE GENOMIC DNA]</scope>
    <source>
        <strain evidence="4">DSM 19732 / NBRC 101661 / EBR45</strain>
    </source>
</reference>